<dbReference type="EMBL" id="JAWZXF010000006">
    <property type="protein sequence ID" value="MDX7921437.1"/>
    <property type="molecule type" value="Genomic_DNA"/>
</dbReference>
<feature type="transmembrane region" description="Helical" evidence="1">
    <location>
        <begin position="62"/>
        <end position="86"/>
    </location>
</feature>
<reference evidence="2" key="1">
    <citation type="submission" date="2023-11" db="EMBL/GenBank/DDBJ databases">
        <title>WGS of Aeromonas in Northern Israel.</title>
        <authorList>
            <person name="Hershko Y."/>
        </authorList>
    </citation>
    <scope>NUCLEOTIDE SEQUENCE</scope>
    <source>
        <strain evidence="2">02297</strain>
    </source>
</reference>
<keyword evidence="1" id="KW-0812">Transmembrane</keyword>
<organism evidence="2 3">
    <name type="scientific">Aeromonas media</name>
    <dbReference type="NCBI Taxonomy" id="651"/>
    <lineage>
        <taxon>Bacteria</taxon>
        <taxon>Pseudomonadati</taxon>
        <taxon>Pseudomonadota</taxon>
        <taxon>Gammaproteobacteria</taxon>
        <taxon>Aeromonadales</taxon>
        <taxon>Aeromonadaceae</taxon>
        <taxon>Aeromonas</taxon>
    </lineage>
</organism>
<proteinExistence type="predicted"/>
<name>A0AAP6G9X6_AERME</name>
<comment type="caution">
    <text evidence="2">The sequence shown here is derived from an EMBL/GenBank/DDBJ whole genome shotgun (WGS) entry which is preliminary data.</text>
</comment>
<dbReference type="RefSeq" id="WP_139439547.1">
    <property type="nucleotide sequence ID" value="NZ_JAWZXF010000006.1"/>
</dbReference>
<feature type="transmembrane region" description="Helical" evidence="1">
    <location>
        <begin position="92"/>
        <end position="111"/>
    </location>
</feature>
<evidence type="ECO:0000256" key="1">
    <source>
        <dbReference type="SAM" id="Phobius"/>
    </source>
</evidence>
<evidence type="ECO:0000313" key="2">
    <source>
        <dbReference type="EMBL" id="MDX7921437.1"/>
    </source>
</evidence>
<dbReference type="Proteomes" id="UP001285835">
    <property type="component" value="Unassembled WGS sequence"/>
</dbReference>
<keyword evidence="1" id="KW-0472">Membrane</keyword>
<evidence type="ECO:0000313" key="3">
    <source>
        <dbReference type="Proteomes" id="UP001285835"/>
    </source>
</evidence>
<dbReference type="InterPro" id="IPR006750">
    <property type="entry name" value="YdcZ"/>
</dbReference>
<keyword evidence="1" id="KW-1133">Transmembrane helix</keyword>
<dbReference type="AlphaFoldDB" id="A0AAP6G9X6"/>
<dbReference type="PANTHER" id="PTHR34821:SF2">
    <property type="entry name" value="INNER MEMBRANE PROTEIN YDCZ"/>
    <property type="match status" value="1"/>
</dbReference>
<dbReference type="Pfam" id="PF04657">
    <property type="entry name" value="DMT_YdcZ"/>
    <property type="match status" value="1"/>
</dbReference>
<accession>A0AAP6G9X6</accession>
<dbReference type="GO" id="GO:0005886">
    <property type="term" value="C:plasma membrane"/>
    <property type="evidence" value="ECO:0007669"/>
    <property type="project" value="TreeGrafter"/>
</dbReference>
<gene>
    <name evidence="2" type="ORF">SJS82_05770</name>
</gene>
<protein>
    <submittedName>
        <fullName evidence="2">DMT family transporter</fullName>
    </submittedName>
</protein>
<sequence length="147" mass="14705">MTILILLGLLGLLNGVAVSLSRTLNGRLASARGAMTASLANHLLGFGLLGALLILKGAPWELLAGLDPWLLLGGVLGALFVAISSWAIGRVGTLACALLIVTGQLAGGALLDALAGRLAASDLLGILLVLAGAALQRWQGGKPCPSP</sequence>
<dbReference type="PANTHER" id="PTHR34821">
    <property type="entry name" value="INNER MEMBRANE PROTEIN YDCZ"/>
    <property type="match status" value="1"/>
</dbReference>
<feature type="transmembrane region" description="Helical" evidence="1">
    <location>
        <begin position="37"/>
        <end position="55"/>
    </location>
</feature>